<name>A0ABR6CKT4_9BACI</name>
<dbReference type="RefSeq" id="WP_182501706.1">
    <property type="nucleotide sequence ID" value="NZ_JACJHX010000002.1"/>
</dbReference>
<dbReference type="Proteomes" id="UP000626697">
    <property type="component" value="Unassembled WGS sequence"/>
</dbReference>
<proteinExistence type="predicted"/>
<accession>A0ABR6CKT4</accession>
<evidence type="ECO:0000313" key="2">
    <source>
        <dbReference type="Proteomes" id="UP000626697"/>
    </source>
</evidence>
<sequence length="314" mass="35690">MIETAEKNIYKAFGLTISSEIHLPELTQINDKDSVIDIVIKKTDLTDTWAKQSVINEHFVMREKSVMFQVPSVATFLIRNGHEIFFSPMENSQENEIRIYILGTCMGAVLLQRKILPLHGSAVAIDGKAYAIVGDSGAGKSTLASAFLNKGYRLLSDDVIPVSLYKENIPVVAPAYPQQKLWMESLNHFGMVSSNYQPLVDREAKFAVPVQNLFVNEPLPLAGVIELVKTEADVVEMHPIQKMERFLVLFNHTYRNLFIEPSNLIDWHFNTSAKMVNKIDIYRLHRPISHFTAHELTDLILNTLKKKENFHVKN</sequence>
<comment type="caution">
    <text evidence="1">The sequence shown here is derived from an EMBL/GenBank/DDBJ whole genome shotgun (WGS) entry which is preliminary data.</text>
</comment>
<reference evidence="1 2" key="1">
    <citation type="submission" date="2020-08" db="EMBL/GenBank/DDBJ databases">
        <title>Genomic Encyclopedia of Type Strains, Phase IV (KMG-IV): sequencing the most valuable type-strain genomes for metagenomic binning, comparative biology and taxonomic classification.</title>
        <authorList>
            <person name="Goeker M."/>
        </authorList>
    </citation>
    <scope>NUCLEOTIDE SEQUENCE [LARGE SCALE GENOMIC DNA]</scope>
    <source>
        <strain evidence="1 2">DSM 105481</strain>
    </source>
</reference>
<dbReference type="SUPFAM" id="SSF53795">
    <property type="entry name" value="PEP carboxykinase-like"/>
    <property type="match status" value="1"/>
</dbReference>
<dbReference type="InterPro" id="IPR027417">
    <property type="entry name" value="P-loop_NTPase"/>
</dbReference>
<protein>
    <recommendedName>
        <fullName evidence="3">Aldolase</fullName>
    </recommendedName>
</protein>
<dbReference type="Gene3D" id="3.40.50.300">
    <property type="entry name" value="P-loop containing nucleotide triphosphate hydrolases"/>
    <property type="match status" value="1"/>
</dbReference>
<organism evidence="1 2">
    <name type="scientific">Peribacillus huizhouensis</name>
    <dbReference type="NCBI Taxonomy" id="1501239"/>
    <lineage>
        <taxon>Bacteria</taxon>
        <taxon>Bacillati</taxon>
        <taxon>Bacillota</taxon>
        <taxon>Bacilli</taxon>
        <taxon>Bacillales</taxon>
        <taxon>Bacillaceae</taxon>
        <taxon>Peribacillus</taxon>
    </lineage>
</organism>
<keyword evidence="2" id="KW-1185">Reference proteome</keyword>
<dbReference type="EMBL" id="JACJHX010000002">
    <property type="protein sequence ID" value="MBA9025640.1"/>
    <property type="molecule type" value="Genomic_DNA"/>
</dbReference>
<gene>
    <name evidence="1" type="ORF">HNP81_000923</name>
</gene>
<evidence type="ECO:0000313" key="1">
    <source>
        <dbReference type="EMBL" id="MBA9025640.1"/>
    </source>
</evidence>
<evidence type="ECO:0008006" key="3">
    <source>
        <dbReference type="Google" id="ProtNLM"/>
    </source>
</evidence>